<dbReference type="InterPro" id="IPR003458">
    <property type="entry name" value="Phage_T4_Gp38_tail_assem"/>
</dbReference>
<reference evidence="1 2" key="1">
    <citation type="submission" date="2017-03" db="EMBL/GenBank/DDBJ databases">
        <title>Genome comparison of Photorhabdus luminescens strain 0813-124 phase variants.</title>
        <authorList>
            <person name="Chien C.-C."/>
            <person name="Chen W.-J."/>
            <person name="Shih M.-C."/>
            <person name="Hsieh F.-C."/>
        </authorList>
    </citation>
    <scope>NUCLEOTIDE SEQUENCE [LARGE SCALE GENOMIC DNA]</scope>
    <source>
        <strain evidence="1 2">0813-124 phase II</strain>
    </source>
</reference>
<name>A0ABX8LWT4_9GAMM</name>
<evidence type="ECO:0000313" key="2">
    <source>
        <dbReference type="Proteomes" id="UP000693715"/>
    </source>
</evidence>
<proteinExistence type="predicted"/>
<accession>A0ABX8LWT4</accession>
<gene>
    <name evidence="1" type="ORF">B0X70_15450</name>
</gene>
<dbReference type="RefSeq" id="WP_336246294.1">
    <property type="nucleotide sequence ID" value="NZ_CP020335.1"/>
</dbReference>
<evidence type="ECO:0000313" key="1">
    <source>
        <dbReference type="EMBL" id="QXF34385.1"/>
    </source>
</evidence>
<keyword evidence="2" id="KW-1185">Reference proteome</keyword>
<dbReference type="Proteomes" id="UP000693715">
    <property type="component" value="Chromosome"/>
</dbReference>
<organism evidence="1 2">
    <name type="scientific">Photorhabdus akhurstii</name>
    <dbReference type="NCBI Taxonomy" id="171438"/>
    <lineage>
        <taxon>Bacteria</taxon>
        <taxon>Pseudomonadati</taxon>
        <taxon>Pseudomonadota</taxon>
        <taxon>Gammaproteobacteria</taxon>
        <taxon>Enterobacterales</taxon>
        <taxon>Morganellaceae</taxon>
        <taxon>Photorhabdus</taxon>
    </lineage>
</organism>
<dbReference type="Pfam" id="PF02413">
    <property type="entry name" value="Caudo_TAP"/>
    <property type="match status" value="1"/>
</dbReference>
<dbReference type="EMBL" id="CP020335">
    <property type="protein sequence ID" value="QXF34385.1"/>
    <property type="molecule type" value="Genomic_DNA"/>
</dbReference>
<sequence>MLYLIVRKFEIEQAEQLRGTLCTQANETITLLQYTVDTELASEKTGTVT</sequence>
<protein>
    <submittedName>
        <fullName evidence="1">Uncharacterized protein</fullName>
    </submittedName>
</protein>